<evidence type="ECO:0000313" key="4">
    <source>
        <dbReference type="EMBL" id="MXQ13718.1"/>
    </source>
</evidence>
<dbReference type="GO" id="GO:0016491">
    <property type="term" value="F:oxidoreductase activity"/>
    <property type="evidence" value="ECO:0007669"/>
    <property type="project" value="UniProtKB-KW"/>
</dbReference>
<evidence type="ECO:0000256" key="1">
    <source>
        <dbReference type="ARBA" id="ARBA00023002"/>
    </source>
</evidence>
<protein>
    <submittedName>
        <fullName evidence="4">FAD-dependent oxidoreductase</fullName>
    </submittedName>
</protein>
<dbReference type="CDD" id="cd19946">
    <property type="entry name" value="GlpA-like_Fer2_BFD-like"/>
    <property type="match status" value="1"/>
</dbReference>
<feature type="domain" description="FAD/NAD(P)-binding" evidence="3">
    <location>
        <begin position="19"/>
        <end position="339"/>
    </location>
</feature>
<evidence type="ECO:0000259" key="3">
    <source>
        <dbReference type="Pfam" id="PF07992"/>
    </source>
</evidence>
<dbReference type="EMBL" id="WURB01000020">
    <property type="protein sequence ID" value="MXQ13718.1"/>
    <property type="molecule type" value="Genomic_DNA"/>
</dbReference>
<feature type="domain" description="BFD-like [2Fe-2S]-binding" evidence="2">
    <location>
        <begin position="398"/>
        <end position="449"/>
    </location>
</feature>
<dbReference type="PANTHER" id="PTHR42949">
    <property type="entry name" value="ANAEROBIC GLYCEROL-3-PHOSPHATE DEHYDROGENASE SUBUNIT B"/>
    <property type="match status" value="1"/>
</dbReference>
<organism evidence="4 5">
    <name type="scientific">Microvirga makkahensis</name>
    <dbReference type="NCBI Taxonomy" id="1128670"/>
    <lineage>
        <taxon>Bacteria</taxon>
        <taxon>Pseudomonadati</taxon>
        <taxon>Pseudomonadota</taxon>
        <taxon>Alphaproteobacteria</taxon>
        <taxon>Hyphomicrobiales</taxon>
        <taxon>Methylobacteriaceae</taxon>
        <taxon>Microvirga</taxon>
    </lineage>
</organism>
<dbReference type="SUPFAM" id="SSF51905">
    <property type="entry name" value="FAD/NAD(P)-binding domain"/>
    <property type="match status" value="1"/>
</dbReference>
<reference evidence="4 5" key="1">
    <citation type="submission" date="2019-12" db="EMBL/GenBank/DDBJ databases">
        <authorList>
            <person name="Yuan C.-G."/>
        </authorList>
    </citation>
    <scope>NUCLEOTIDE SEQUENCE [LARGE SCALE GENOMIC DNA]</scope>
    <source>
        <strain evidence="4 5">KCTC 23863</strain>
    </source>
</reference>
<dbReference type="Proteomes" id="UP000436483">
    <property type="component" value="Unassembled WGS sequence"/>
</dbReference>
<evidence type="ECO:0000259" key="2">
    <source>
        <dbReference type="Pfam" id="PF04324"/>
    </source>
</evidence>
<dbReference type="AlphaFoldDB" id="A0A7X3MUY1"/>
<reference evidence="4 5" key="2">
    <citation type="submission" date="2020-01" db="EMBL/GenBank/DDBJ databases">
        <title>Microvirga sp. nov., an arsenate reduction bacterium isolated from Tibet hotspring sediments.</title>
        <authorList>
            <person name="Xian W.-D."/>
            <person name="Li W.-J."/>
        </authorList>
    </citation>
    <scope>NUCLEOTIDE SEQUENCE [LARGE SCALE GENOMIC DNA]</scope>
    <source>
        <strain evidence="4 5">KCTC 23863</strain>
    </source>
</reference>
<dbReference type="RefSeq" id="WP_160886982.1">
    <property type="nucleotide sequence ID" value="NZ_WURB01000020.1"/>
</dbReference>
<dbReference type="OrthoDB" id="9801699at2"/>
<dbReference type="PANTHER" id="PTHR42949:SF3">
    <property type="entry name" value="ANAEROBIC GLYCEROL-3-PHOSPHATE DEHYDROGENASE SUBUNIT B"/>
    <property type="match status" value="1"/>
</dbReference>
<evidence type="ECO:0000313" key="5">
    <source>
        <dbReference type="Proteomes" id="UP000436483"/>
    </source>
</evidence>
<dbReference type="InterPro" id="IPR007419">
    <property type="entry name" value="BFD-like_2Fe2S-bd_dom"/>
</dbReference>
<dbReference type="Gene3D" id="3.50.50.60">
    <property type="entry name" value="FAD/NAD(P)-binding domain"/>
    <property type="match status" value="2"/>
</dbReference>
<dbReference type="PIRSF" id="PIRSF037495">
    <property type="entry name" value="Opine_OX_OoxA/HcnB"/>
    <property type="match status" value="1"/>
</dbReference>
<keyword evidence="5" id="KW-1185">Reference proteome</keyword>
<dbReference type="Pfam" id="PF04324">
    <property type="entry name" value="Fer2_BFD"/>
    <property type="match status" value="1"/>
</dbReference>
<dbReference type="InterPro" id="IPR041854">
    <property type="entry name" value="BFD-like_2Fe2S-bd_dom_sf"/>
</dbReference>
<proteinExistence type="predicted"/>
<dbReference type="InterPro" id="IPR017224">
    <property type="entry name" value="Opine_Oxase_asu/HCN_bsu"/>
</dbReference>
<dbReference type="Pfam" id="PF07992">
    <property type="entry name" value="Pyr_redox_2"/>
    <property type="match status" value="1"/>
</dbReference>
<name>A0A7X3MUY1_9HYPH</name>
<sequence length="508" mass="54867">MTEGMVRRGHGIADLADEYDVIVVGAGPAGLSAATMLARFKARTLLVDENQTPGGQIYRAITLAQSADRRRLGEDYWRGRGIAEDFLNSEAEYAPATTAWSIQSVQDDAERIVGQEVGLSSTGMARLIRAKQVVLATGALERPFPIPGWTLPGVMTAGAAQIALKTSGLVPSGKVVIAGTGPLLYLLAAQLIEAGARVSTVLDTTPRENWLRAFRHAPGFLVSPYLAKGLKLLRTVQRRTRVIRWVSELAAEGEGGLREVVWRAGGCEHRLPADLLLLHQGVVPNVNFSNAAGCAHEWDEAQLTFRPQIDEWYGSSVAGLSLAGDGAGIRGAEAAAIQGRIAGLGCASRLGLVAPAERDRLAVPLRRSLARAMRGRRFLDELYRPGKEFRVPQDPDTIVCRCEEISAGQIRTSVSAGAGGPNQMKVFLRCGMGPCQGRLCGLTVTELIADERSKHPCEIGFYRLRFPIKPLRLRELAALPQTQTAKVAVLADLADTHHSADWNERKPQ</sequence>
<dbReference type="InterPro" id="IPR051691">
    <property type="entry name" value="Metab_Enz_Cyan_OpOx_G3PDH"/>
</dbReference>
<gene>
    <name evidence="4" type="ORF">GR328_20100</name>
</gene>
<keyword evidence="1" id="KW-0560">Oxidoreductase</keyword>
<accession>A0A7X3MUY1</accession>
<dbReference type="InterPro" id="IPR036188">
    <property type="entry name" value="FAD/NAD-bd_sf"/>
</dbReference>
<dbReference type="InterPro" id="IPR023753">
    <property type="entry name" value="FAD/NAD-binding_dom"/>
</dbReference>
<comment type="caution">
    <text evidence="4">The sequence shown here is derived from an EMBL/GenBank/DDBJ whole genome shotgun (WGS) entry which is preliminary data.</text>
</comment>
<dbReference type="PRINTS" id="PR00368">
    <property type="entry name" value="FADPNR"/>
</dbReference>
<dbReference type="PRINTS" id="PR00411">
    <property type="entry name" value="PNDRDTASEI"/>
</dbReference>
<dbReference type="Gene3D" id="1.10.10.1100">
    <property type="entry name" value="BFD-like [2Fe-2S]-binding domain"/>
    <property type="match status" value="1"/>
</dbReference>